<gene>
    <name evidence="2" type="ORF">C7S16_4239</name>
</gene>
<sequence length="96" mass="10621">MRLSAVTTLNRQVAVACGTARARAVQRAGRARSHGVPHGARHASRASRRADLDRADSRRDGHRLAASFAPPRRLLIASRFITNRELLLCVLRARFV</sequence>
<feature type="compositionally biased region" description="Basic and acidic residues" evidence="1">
    <location>
        <begin position="48"/>
        <end position="63"/>
    </location>
</feature>
<evidence type="ECO:0000313" key="2">
    <source>
        <dbReference type="EMBL" id="MDW9251557.1"/>
    </source>
</evidence>
<dbReference type="EMBL" id="QXCT01000001">
    <property type="protein sequence ID" value="MDW9251557.1"/>
    <property type="molecule type" value="Genomic_DNA"/>
</dbReference>
<reference evidence="2" key="1">
    <citation type="submission" date="2018-08" db="EMBL/GenBank/DDBJ databases">
        <title>Identification of Burkholderia cepacia strains that express a Burkholderia pseudomallei-like capsular polysaccharide.</title>
        <authorList>
            <person name="Burtnick M.N."/>
            <person name="Vongsouvath M."/>
            <person name="Newton P."/>
            <person name="Wuthiekanun V."/>
            <person name="Limmathurotsakul D."/>
            <person name="Brett P.J."/>
            <person name="Chantratita N."/>
            <person name="Dance D.A."/>
        </authorList>
    </citation>
    <scope>NUCLEOTIDE SEQUENCE</scope>
    <source>
        <strain evidence="2">SBXCC001</strain>
    </source>
</reference>
<evidence type="ECO:0000313" key="3">
    <source>
        <dbReference type="Proteomes" id="UP001272137"/>
    </source>
</evidence>
<accession>A0AAW9CMH8</accession>
<protein>
    <submittedName>
        <fullName evidence="2">Uncharacterized protein</fullName>
    </submittedName>
</protein>
<proteinExistence type="predicted"/>
<organism evidence="2 3">
    <name type="scientific">Burkholderia thailandensis</name>
    <dbReference type="NCBI Taxonomy" id="57975"/>
    <lineage>
        <taxon>Bacteria</taxon>
        <taxon>Pseudomonadati</taxon>
        <taxon>Pseudomonadota</taxon>
        <taxon>Betaproteobacteria</taxon>
        <taxon>Burkholderiales</taxon>
        <taxon>Burkholderiaceae</taxon>
        <taxon>Burkholderia</taxon>
        <taxon>pseudomallei group</taxon>
    </lineage>
</organism>
<name>A0AAW9CMH8_BURTH</name>
<dbReference type="Proteomes" id="UP001272137">
    <property type="component" value="Unassembled WGS sequence"/>
</dbReference>
<comment type="caution">
    <text evidence="2">The sequence shown here is derived from an EMBL/GenBank/DDBJ whole genome shotgun (WGS) entry which is preliminary data.</text>
</comment>
<dbReference type="AlphaFoldDB" id="A0AAW9CMH8"/>
<evidence type="ECO:0000256" key="1">
    <source>
        <dbReference type="SAM" id="MobiDB-lite"/>
    </source>
</evidence>
<feature type="compositionally biased region" description="Basic residues" evidence="1">
    <location>
        <begin position="29"/>
        <end position="47"/>
    </location>
</feature>
<feature type="region of interest" description="Disordered" evidence="1">
    <location>
        <begin position="26"/>
        <end position="63"/>
    </location>
</feature>